<dbReference type="InterPro" id="IPR029463">
    <property type="entry name" value="Lys_MEP"/>
</dbReference>
<gene>
    <name evidence="10" type="ORF">D9611_007156</name>
</gene>
<keyword evidence="5" id="KW-0378">Hydrolase</keyword>
<dbReference type="Gene3D" id="2.60.40.2970">
    <property type="match status" value="1"/>
</dbReference>
<dbReference type="InterPro" id="IPR050414">
    <property type="entry name" value="Fungal_M35_metalloproteases"/>
</dbReference>
<keyword evidence="11" id="KW-1185">Reference proteome</keyword>
<dbReference type="AlphaFoldDB" id="A0A8H5EWC6"/>
<organism evidence="10 11">
    <name type="scientific">Ephemerocybe angulata</name>
    <dbReference type="NCBI Taxonomy" id="980116"/>
    <lineage>
        <taxon>Eukaryota</taxon>
        <taxon>Fungi</taxon>
        <taxon>Dikarya</taxon>
        <taxon>Basidiomycota</taxon>
        <taxon>Agaricomycotina</taxon>
        <taxon>Agaricomycetes</taxon>
        <taxon>Agaricomycetidae</taxon>
        <taxon>Agaricales</taxon>
        <taxon>Agaricineae</taxon>
        <taxon>Psathyrellaceae</taxon>
        <taxon>Ephemerocybe</taxon>
    </lineage>
</organism>
<comment type="caution">
    <text evidence="10">The sequence shown here is derived from an EMBL/GenBank/DDBJ whole genome shotgun (WGS) entry which is preliminary data.</text>
</comment>
<evidence type="ECO:0000256" key="6">
    <source>
        <dbReference type="ARBA" id="ARBA00022833"/>
    </source>
</evidence>
<keyword evidence="8" id="KW-0732">Signal</keyword>
<evidence type="ECO:0000256" key="1">
    <source>
        <dbReference type="ARBA" id="ARBA00001947"/>
    </source>
</evidence>
<evidence type="ECO:0000256" key="7">
    <source>
        <dbReference type="ARBA" id="ARBA00023049"/>
    </source>
</evidence>
<feature type="chain" id="PRO_5034592204" description="Lysine-specific metallo-endopeptidase domain-containing protein" evidence="8">
    <location>
        <begin position="19"/>
        <end position="353"/>
    </location>
</feature>
<accession>A0A8H5EWC6</accession>
<name>A0A8H5EWC6_9AGAR</name>
<evidence type="ECO:0000256" key="4">
    <source>
        <dbReference type="ARBA" id="ARBA00022723"/>
    </source>
</evidence>
<proteinExistence type="inferred from homology"/>
<keyword evidence="7" id="KW-0482">Metalloprotease</keyword>
<feature type="signal peptide" evidence="8">
    <location>
        <begin position="1"/>
        <end position="18"/>
    </location>
</feature>
<dbReference type="PANTHER" id="PTHR37016">
    <property type="match status" value="1"/>
</dbReference>
<evidence type="ECO:0000313" key="11">
    <source>
        <dbReference type="Proteomes" id="UP000541558"/>
    </source>
</evidence>
<comment type="similarity">
    <text evidence="2">Belongs to the peptidase M35 family.</text>
</comment>
<dbReference type="EMBL" id="JAACJK010000221">
    <property type="protein sequence ID" value="KAF5314774.1"/>
    <property type="molecule type" value="Genomic_DNA"/>
</dbReference>
<dbReference type="InterPro" id="IPR024079">
    <property type="entry name" value="MetalloPept_cat_dom_sf"/>
</dbReference>
<evidence type="ECO:0000256" key="3">
    <source>
        <dbReference type="ARBA" id="ARBA00022670"/>
    </source>
</evidence>
<evidence type="ECO:0000313" key="10">
    <source>
        <dbReference type="EMBL" id="KAF5314774.1"/>
    </source>
</evidence>
<evidence type="ECO:0000259" key="9">
    <source>
        <dbReference type="SMART" id="SM01351"/>
    </source>
</evidence>
<dbReference type="Gene3D" id="3.40.390.10">
    <property type="entry name" value="Collagenase (Catalytic Domain)"/>
    <property type="match status" value="1"/>
</dbReference>
<dbReference type="GO" id="GO:0004222">
    <property type="term" value="F:metalloendopeptidase activity"/>
    <property type="evidence" value="ECO:0007669"/>
    <property type="project" value="InterPro"/>
</dbReference>
<evidence type="ECO:0000256" key="5">
    <source>
        <dbReference type="ARBA" id="ARBA00022801"/>
    </source>
</evidence>
<evidence type="ECO:0000256" key="8">
    <source>
        <dbReference type="SAM" id="SignalP"/>
    </source>
</evidence>
<reference evidence="10 11" key="1">
    <citation type="journal article" date="2020" name="ISME J.">
        <title>Uncovering the hidden diversity of litter-decomposition mechanisms in mushroom-forming fungi.</title>
        <authorList>
            <person name="Floudas D."/>
            <person name="Bentzer J."/>
            <person name="Ahren D."/>
            <person name="Johansson T."/>
            <person name="Persson P."/>
            <person name="Tunlid A."/>
        </authorList>
    </citation>
    <scope>NUCLEOTIDE SEQUENCE [LARGE SCALE GENOMIC DNA]</scope>
    <source>
        <strain evidence="10 11">CBS 175.51</strain>
    </source>
</reference>
<dbReference type="Pfam" id="PF14521">
    <property type="entry name" value="Aspzincin_M35"/>
    <property type="match status" value="1"/>
</dbReference>
<dbReference type="OrthoDB" id="412874at2759"/>
<keyword evidence="3" id="KW-0645">Protease</keyword>
<dbReference type="Proteomes" id="UP000541558">
    <property type="component" value="Unassembled WGS sequence"/>
</dbReference>
<keyword evidence="4" id="KW-0479">Metal-binding</keyword>
<dbReference type="PANTHER" id="PTHR37016:SF3">
    <property type="entry name" value="NEUTRAL PROTEASE 2-RELATED"/>
    <property type="match status" value="1"/>
</dbReference>
<comment type="cofactor">
    <cofactor evidence="1">
        <name>Zn(2+)</name>
        <dbReference type="ChEBI" id="CHEBI:29105"/>
    </cofactor>
</comment>
<dbReference type="SUPFAM" id="SSF55486">
    <property type="entry name" value="Metalloproteases ('zincins'), catalytic domain"/>
    <property type="match status" value="1"/>
</dbReference>
<feature type="domain" description="Lysine-specific metallo-endopeptidase" evidence="9">
    <location>
        <begin position="214"/>
        <end position="347"/>
    </location>
</feature>
<sequence>MLALQALVTLAAALSVAAAPGITLRVEGAETVTDVDNLKVSTIITNSGDETLRILHHPLGPLSKIPTNGFSLVNSKGSSAGFGGAVAKYVPAVAAANSAFTTLAPGESVTVDRDLSDAYNLTATGAGTYDVKPNELFYLVDDKKEVFTLKAQVSKAHKVNVKGRLAKARQEFDPTSSNHTLTKRGTFTNCIPLQQYVAGVAGGQAHNYAVAGIAHLDAMAIPSKRFITWFGGFDWGRGATIRNILTPIKDLNFDSFRYDCSCTDQGVYAYVYPNDFGKIYFCGVFWNAPATGTDTIGGTLVHEASHFYAIGGGTSDYAYGQSACKNLAINNPGNAVRNADTYEYFVENNPYQG</sequence>
<protein>
    <recommendedName>
        <fullName evidence="9">Lysine-specific metallo-endopeptidase domain-containing protein</fullName>
    </recommendedName>
</protein>
<keyword evidence="6" id="KW-0862">Zinc</keyword>
<dbReference type="SMART" id="SM01351">
    <property type="entry name" value="Aspzincin_M35"/>
    <property type="match status" value="1"/>
</dbReference>
<dbReference type="GO" id="GO:0006508">
    <property type="term" value="P:proteolysis"/>
    <property type="evidence" value="ECO:0007669"/>
    <property type="project" value="UniProtKB-KW"/>
</dbReference>
<dbReference type="GO" id="GO:0046872">
    <property type="term" value="F:metal ion binding"/>
    <property type="evidence" value="ECO:0007669"/>
    <property type="project" value="UniProtKB-KW"/>
</dbReference>
<evidence type="ECO:0000256" key="2">
    <source>
        <dbReference type="ARBA" id="ARBA00010279"/>
    </source>
</evidence>